<keyword evidence="3" id="KW-1185">Reference proteome</keyword>
<reference evidence="2 3" key="1">
    <citation type="submission" date="2016-10" db="EMBL/GenBank/DDBJ databases">
        <authorList>
            <person name="de Groot N.N."/>
        </authorList>
    </citation>
    <scope>NUCLEOTIDE SEQUENCE [LARGE SCALE GENOMIC DNA]</scope>
    <source>
        <strain evidence="2 3">DSM 20475</strain>
    </source>
</reference>
<organism evidence="2 3">
    <name type="scientific">Peptococcus niger</name>
    <dbReference type="NCBI Taxonomy" id="2741"/>
    <lineage>
        <taxon>Bacteria</taxon>
        <taxon>Bacillati</taxon>
        <taxon>Bacillota</taxon>
        <taxon>Clostridia</taxon>
        <taxon>Eubacteriales</taxon>
        <taxon>Peptococcaceae</taxon>
        <taxon>Peptococcus</taxon>
    </lineage>
</organism>
<dbReference type="OrthoDB" id="5493836at2"/>
<name>A0A1G6VY95_PEPNI</name>
<dbReference type="RefSeq" id="WP_091791636.1">
    <property type="nucleotide sequence ID" value="NZ_FNAF01000004.1"/>
</dbReference>
<dbReference type="AlphaFoldDB" id="A0A1G6VY95"/>
<dbReference type="EMBL" id="FNAF01000004">
    <property type="protein sequence ID" value="SDD58602.1"/>
    <property type="molecule type" value="Genomic_DNA"/>
</dbReference>
<dbReference type="STRING" id="2741.SAMN04489866_104177"/>
<protein>
    <recommendedName>
        <fullName evidence="1">DUF3825 domain-containing protein</fullName>
    </recommendedName>
</protein>
<dbReference type="Pfam" id="PF12873">
    <property type="entry name" value="DUF3825"/>
    <property type="match status" value="1"/>
</dbReference>
<evidence type="ECO:0000313" key="3">
    <source>
        <dbReference type="Proteomes" id="UP000198995"/>
    </source>
</evidence>
<dbReference type="Proteomes" id="UP000198995">
    <property type="component" value="Unassembled WGS sequence"/>
</dbReference>
<proteinExistence type="predicted"/>
<accession>A0A1G6VY95</accession>
<evidence type="ECO:0000259" key="1">
    <source>
        <dbReference type="Pfam" id="PF12873"/>
    </source>
</evidence>
<dbReference type="InterPro" id="IPR024437">
    <property type="entry name" value="DUF3825"/>
</dbReference>
<feature type="domain" description="DUF3825" evidence="1">
    <location>
        <begin position="29"/>
        <end position="264"/>
    </location>
</feature>
<gene>
    <name evidence="2" type="ORF">SAMN04489866_104177</name>
</gene>
<evidence type="ECO:0000313" key="2">
    <source>
        <dbReference type="EMBL" id="SDD58602.1"/>
    </source>
</evidence>
<sequence length="267" mass="31636">MKLKEWAYLGDYHFFNKKLEALTTEELPPEKWSYAGKSDFGILRSYLYFTFEKLWEEREKADESDKQQFVYMDNEGACFNTGLYDKVWQPIYFCCERNPIEGFQPWRFKAFYNSYTIKFSDISINEAFTLKRANYFENPSALIFDVNLDIIPQWEHILHDEENFMRIPENLRNNGKEFCQNLITGAIDSMKKRIEANYKTIVPQLYRGKIQLLAPLYLSNPDKPDLALVLSLSEDKTVYFGHTCLTTEMAYNNARLIARPDSYWLQP</sequence>